<dbReference type="PRINTS" id="PR00766">
    <property type="entry name" value="CUDAOXIDASE"/>
</dbReference>
<dbReference type="AlphaFoldDB" id="A0A6A6C8J7"/>
<feature type="active site" description="Proton acceptor" evidence="7">
    <location>
        <position position="403"/>
    </location>
</feature>
<dbReference type="OrthoDB" id="3341590at2759"/>
<dbReference type="Gene3D" id="2.70.98.20">
    <property type="entry name" value="Copper amine oxidase, catalytic domain"/>
    <property type="match status" value="1"/>
</dbReference>
<dbReference type="Pfam" id="PF02727">
    <property type="entry name" value="Cu_amine_oxidN2"/>
    <property type="match status" value="1"/>
</dbReference>
<organism evidence="14 15">
    <name type="scientific">Zasmidium cellare ATCC 36951</name>
    <dbReference type="NCBI Taxonomy" id="1080233"/>
    <lineage>
        <taxon>Eukaryota</taxon>
        <taxon>Fungi</taxon>
        <taxon>Dikarya</taxon>
        <taxon>Ascomycota</taxon>
        <taxon>Pezizomycotina</taxon>
        <taxon>Dothideomycetes</taxon>
        <taxon>Dothideomycetidae</taxon>
        <taxon>Mycosphaerellales</taxon>
        <taxon>Mycosphaerellaceae</taxon>
        <taxon>Zasmidium</taxon>
    </lineage>
</organism>
<keyword evidence="10" id="KW-0732">Signal</keyword>
<evidence type="ECO:0000256" key="1">
    <source>
        <dbReference type="ARBA" id="ARBA00001935"/>
    </source>
</evidence>
<dbReference type="InterPro" id="IPR015798">
    <property type="entry name" value="Cu_amine_oxidase_C"/>
</dbReference>
<evidence type="ECO:0000259" key="12">
    <source>
        <dbReference type="Pfam" id="PF02727"/>
    </source>
</evidence>
<dbReference type="GO" id="GO:0005507">
    <property type="term" value="F:copper ion binding"/>
    <property type="evidence" value="ECO:0007669"/>
    <property type="project" value="InterPro"/>
</dbReference>
<keyword evidence="3 9" id="KW-0479">Metal-binding</keyword>
<evidence type="ECO:0000256" key="3">
    <source>
        <dbReference type="ARBA" id="ARBA00022723"/>
    </source>
</evidence>
<dbReference type="InterPro" id="IPR015328">
    <property type="entry name" value="DUF1965"/>
</dbReference>
<dbReference type="InterPro" id="IPR036460">
    <property type="entry name" value="Cu_amine_oxidase_C_sf"/>
</dbReference>
<dbReference type="InterPro" id="IPR015800">
    <property type="entry name" value="Cu_amine_oxidase_N2"/>
</dbReference>
<evidence type="ECO:0000256" key="2">
    <source>
        <dbReference type="ARBA" id="ARBA00007983"/>
    </source>
</evidence>
<dbReference type="RefSeq" id="XP_033663467.1">
    <property type="nucleotide sequence ID" value="XM_033808468.1"/>
</dbReference>
<comment type="cofactor">
    <cofactor evidence="9">
        <name>Cu cation</name>
        <dbReference type="ChEBI" id="CHEBI:23378"/>
    </cofactor>
    <text evidence="9">Contains 1 topaquinone per subunit.</text>
</comment>
<feature type="active site" description="Schiff-base intermediate with substrate; via topaquinone" evidence="7">
    <location>
        <position position="484"/>
    </location>
</feature>
<dbReference type="EC" id="1.4.3.-" evidence="9"/>
<keyword evidence="5 9" id="KW-0560">Oxidoreductase</keyword>
<dbReference type="GO" id="GO:0008131">
    <property type="term" value="F:primary methylamine oxidase activity"/>
    <property type="evidence" value="ECO:0007669"/>
    <property type="project" value="InterPro"/>
</dbReference>
<comment type="PTM">
    <text evidence="8 9">Topaquinone (TPQ) is generated by copper-dependent autoxidation of a specific tyrosyl residue.</text>
</comment>
<evidence type="ECO:0000256" key="7">
    <source>
        <dbReference type="PIRSR" id="PIRSR600269-50"/>
    </source>
</evidence>
<name>A0A6A6C8J7_ZASCE</name>
<dbReference type="SUPFAM" id="SSF54416">
    <property type="entry name" value="Amine oxidase N-terminal region"/>
    <property type="match status" value="2"/>
</dbReference>
<evidence type="ECO:0000256" key="4">
    <source>
        <dbReference type="ARBA" id="ARBA00022772"/>
    </source>
</evidence>
<dbReference type="FunFam" id="2.70.98.20:FF:000002">
    <property type="entry name" value="Amine oxidase"/>
    <property type="match status" value="1"/>
</dbReference>
<evidence type="ECO:0000313" key="14">
    <source>
        <dbReference type="EMBL" id="KAF2162578.1"/>
    </source>
</evidence>
<dbReference type="PANTHER" id="PTHR10638:SF20">
    <property type="entry name" value="AMINE OXIDASE"/>
    <property type="match status" value="1"/>
</dbReference>
<dbReference type="FunFam" id="3.10.450.40:FF:000018">
    <property type="entry name" value="Amine oxidase"/>
    <property type="match status" value="1"/>
</dbReference>
<dbReference type="EMBL" id="ML993613">
    <property type="protein sequence ID" value="KAF2162578.1"/>
    <property type="molecule type" value="Genomic_DNA"/>
</dbReference>
<dbReference type="PANTHER" id="PTHR10638">
    <property type="entry name" value="COPPER AMINE OXIDASE"/>
    <property type="match status" value="1"/>
</dbReference>
<evidence type="ECO:0000256" key="6">
    <source>
        <dbReference type="ARBA" id="ARBA00023008"/>
    </source>
</evidence>
<evidence type="ECO:0000259" key="13">
    <source>
        <dbReference type="Pfam" id="PF09248"/>
    </source>
</evidence>
<keyword evidence="4 7" id="KW-0801">TPQ</keyword>
<evidence type="ECO:0000256" key="9">
    <source>
        <dbReference type="RuleBase" id="RU000672"/>
    </source>
</evidence>
<dbReference type="GO" id="GO:0009308">
    <property type="term" value="P:amine metabolic process"/>
    <property type="evidence" value="ECO:0007669"/>
    <property type="project" value="UniProtKB-UniRule"/>
</dbReference>
<dbReference type="Gene3D" id="3.10.450.40">
    <property type="match status" value="2"/>
</dbReference>
<evidence type="ECO:0000259" key="11">
    <source>
        <dbReference type="Pfam" id="PF01179"/>
    </source>
</evidence>
<dbReference type="Pfam" id="PF01179">
    <property type="entry name" value="Cu_amine_oxid"/>
    <property type="match status" value="1"/>
</dbReference>
<dbReference type="Proteomes" id="UP000799537">
    <property type="component" value="Unassembled WGS sequence"/>
</dbReference>
<dbReference type="InterPro" id="IPR000269">
    <property type="entry name" value="Cu_amine_oxidase"/>
</dbReference>
<dbReference type="GO" id="GO:0048038">
    <property type="term" value="F:quinone binding"/>
    <property type="evidence" value="ECO:0007669"/>
    <property type="project" value="InterPro"/>
</dbReference>
<reference evidence="14" key="1">
    <citation type="journal article" date="2020" name="Stud. Mycol.">
        <title>101 Dothideomycetes genomes: a test case for predicting lifestyles and emergence of pathogens.</title>
        <authorList>
            <person name="Haridas S."/>
            <person name="Albert R."/>
            <person name="Binder M."/>
            <person name="Bloem J."/>
            <person name="Labutti K."/>
            <person name="Salamov A."/>
            <person name="Andreopoulos B."/>
            <person name="Baker S."/>
            <person name="Barry K."/>
            <person name="Bills G."/>
            <person name="Bluhm B."/>
            <person name="Cannon C."/>
            <person name="Castanera R."/>
            <person name="Culley D."/>
            <person name="Daum C."/>
            <person name="Ezra D."/>
            <person name="Gonzalez J."/>
            <person name="Henrissat B."/>
            <person name="Kuo A."/>
            <person name="Liang C."/>
            <person name="Lipzen A."/>
            <person name="Lutzoni F."/>
            <person name="Magnuson J."/>
            <person name="Mondo S."/>
            <person name="Nolan M."/>
            <person name="Ohm R."/>
            <person name="Pangilinan J."/>
            <person name="Park H.-J."/>
            <person name="Ramirez L."/>
            <person name="Alfaro M."/>
            <person name="Sun H."/>
            <person name="Tritt A."/>
            <person name="Yoshinaga Y."/>
            <person name="Zwiers L.-H."/>
            <person name="Turgeon B."/>
            <person name="Goodwin S."/>
            <person name="Spatafora J."/>
            <person name="Crous P."/>
            <person name="Grigoriev I."/>
        </authorList>
    </citation>
    <scope>NUCLEOTIDE SEQUENCE</scope>
    <source>
        <strain evidence="14">ATCC 36951</strain>
    </source>
</reference>
<dbReference type="InterPro" id="IPR016182">
    <property type="entry name" value="Cu_amine_oxidase_N-reg"/>
</dbReference>
<feature type="modified residue" description="2',4',5'-topaquinone" evidence="8">
    <location>
        <position position="484"/>
    </location>
</feature>
<dbReference type="GO" id="GO:0005886">
    <property type="term" value="C:plasma membrane"/>
    <property type="evidence" value="ECO:0007669"/>
    <property type="project" value="TreeGrafter"/>
</dbReference>
<dbReference type="Pfam" id="PF09248">
    <property type="entry name" value="DUF1965"/>
    <property type="match status" value="1"/>
</dbReference>
<feature type="domain" description="DUF1965" evidence="13">
    <location>
        <begin position="251"/>
        <end position="318"/>
    </location>
</feature>
<dbReference type="SUPFAM" id="SSF49998">
    <property type="entry name" value="Amine oxidase catalytic domain"/>
    <property type="match status" value="1"/>
</dbReference>
<evidence type="ECO:0000256" key="5">
    <source>
        <dbReference type="ARBA" id="ARBA00023002"/>
    </source>
</evidence>
<feature type="domain" description="Copper amine oxidase N2-terminal" evidence="12">
    <location>
        <begin position="88"/>
        <end position="155"/>
    </location>
</feature>
<evidence type="ECO:0000256" key="8">
    <source>
        <dbReference type="PIRSR" id="PIRSR600269-51"/>
    </source>
</evidence>
<sequence length="801" mass="90696">MKLFESAVLLSLLSCVCNASPKPKAPWVNAARTRLMKSSHINTKRYLNTTTCVQTDPVTAQAPKSNIWVGLTDDEAASVTNWLFHQPDLNLTVSDKAGEWDNRVLLVELNQPNKSDALAYIDNGSTPPARYAHVVLDIRATLEPTYSDILVGPLPIQNGTTTWQPLEYPYTRKTGGSVRNLDADYDSMDAFIMNITSSIEDITMNLWGGFAKGQDNDTLDVWGIDPLWQDDGKLINWLTFWNKATDEFDAETLLPLGLFLKVDVNGRDPSKWSFEGWLYNDIFYPTTAAFREAFYTPGFVQLPPNVEGDWARTDRRGDPLPLDDASPPVMTAPGGSRYTIDQEAKYVSWMDWTFYAGFSRDRGLALFDIRYRGQRILYELGLQEALAHYAGNDPVQSGVGYLDSYYGFGPYAFQLVPGYDCPAYASYMNTSFYTEETTHTHINSICLFEYDAEYPMQRHSTGSYVSNTKNVFFTVRSVSTVGNYDYMFSYYFYMDGSIKVEVRASGYIQSAFYAHNQDYGYHIHDSLSGSMHDHVLNFKADFDIYGTANTMQLTANVPVTESYVWSEKPRNTMKLQRRFVENEDESQLFWDANGATQYTILNTAAVNKFGEYKGYRILPSSPTIHLTVLNSSNLRNTINWATHDLSLTQHHDTEPRSAHPYNNQDIHSPPIDFSKFFNNESLIQEDLVLWFNLGMHHVPSTQDLPNTVFTTAQSSVHFMPLNYFEEGDVSRRTRGMVRVDYGGGDVSEVETFGQGVPGCQVDLGAEGRELEAELWGYTGDVVIRKFPFDPNDPYFDSDSIV</sequence>
<comment type="similarity">
    <text evidence="2 9">Belongs to the copper/topaquinone oxidase family.</text>
</comment>
<evidence type="ECO:0000313" key="15">
    <source>
        <dbReference type="Proteomes" id="UP000799537"/>
    </source>
</evidence>
<keyword evidence="15" id="KW-1185">Reference proteome</keyword>
<feature type="chain" id="PRO_5025401147" description="Amine oxidase" evidence="10">
    <location>
        <begin position="20"/>
        <end position="801"/>
    </location>
</feature>
<gene>
    <name evidence="14" type="ORF">M409DRAFT_27200</name>
</gene>
<keyword evidence="6 9" id="KW-0186">Copper</keyword>
<accession>A0A6A6C8J7</accession>
<evidence type="ECO:0000256" key="10">
    <source>
        <dbReference type="SAM" id="SignalP"/>
    </source>
</evidence>
<comment type="cofactor">
    <cofactor evidence="1">
        <name>Cu cation</name>
        <dbReference type="ChEBI" id="CHEBI:23378"/>
    </cofactor>
</comment>
<dbReference type="GeneID" id="54561740"/>
<proteinExistence type="inferred from homology"/>
<feature type="signal peptide" evidence="10">
    <location>
        <begin position="1"/>
        <end position="19"/>
    </location>
</feature>
<feature type="domain" description="Copper amine oxidase catalytic" evidence="11">
    <location>
        <begin position="329"/>
        <end position="726"/>
    </location>
</feature>
<protein>
    <recommendedName>
        <fullName evidence="9">Amine oxidase</fullName>
        <ecNumber evidence="9">1.4.3.-</ecNumber>
    </recommendedName>
</protein>